<dbReference type="GO" id="GO:0016787">
    <property type="term" value="F:hydrolase activity"/>
    <property type="evidence" value="ECO:0007669"/>
    <property type="project" value="UniProtKB-KW"/>
</dbReference>
<keyword evidence="3" id="KW-1185">Reference proteome</keyword>
<dbReference type="InterPro" id="IPR040701">
    <property type="entry name" value="Bact_RF_family2"/>
</dbReference>
<feature type="region of interest" description="Disordered" evidence="1">
    <location>
        <begin position="378"/>
        <end position="398"/>
    </location>
</feature>
<dbReference type="RefSeq" id="WP_227569670.1">
    <property type="nucleotide sequence ID" value="NZ_CP101988.1"/>
</dbReference>
<protein>
    <submittedName>
        <fullName evidence="2">Vms1/Ankzf1 family peptidyl-tRNA hydrolase</fullName>
    </submittedName>
</protein>
<dbReference type="EMBL" id="CP101988">
    <property type="protein sequence ID" value="UUI74270.1"/>
    <property type="molecule type" value="Genomic_DNA"/>
</dbReference>
<reference evidence="2 3" key="1">
    <citation type="submission" date="2022-07" db="EMBL/GenBank/DDBJ databases">
        <title>Novel species in genus cellulomonas.</title>
        <authorList>
            <person name="Ye L."/>
        </authorList>
    </citation>
    <scope>NUCLEOTIDE SEQUENCE [LARGE SCALE GENOMIC DNA]</scope>
    <source>
        <strain evidence="3">zg-Y338</strain>
    </source>
</reference>
<dbReference type="InterPro" id="IPR042226">
    <property type="entry name" value="eFR1_2_sf"/>
</dbReference>
<evidence type="ECO:0000256" key="1">
    <source>
        <dbReference type="SAM" id="MobiDB-lite"/>
    </source>
</evidence>
<dbReference type="Gene3D" id="3.30.420.60">
    <property type="entry name" value="eRF1 domain 2"/>
    <property type="match status" value="1"/>
</dbReference>
<sequence>MDLQWLKPVLGRPAPFTTVYLDSTAADTAGGTDSLDRWRSLRRELEEQGAPVSVMEDIGELVAQPTGVAGAHGRVIIADSEGVVIDRILADAPAQSQATLGPVPVLLSAAQAGDESTRFLLVEVDRQGADLSWSDWSGLKVAESDVVEGDHDVLHKVREGGTAQRRMETRAQDSWERNAQAIAAELDKQVSERSPELVLLTGDIRAVGLVRDALGQHARERLVVVPGGSRADGVNKEAFQANVAEALRTHRDRRRQQVLSQYRTGRGRGEGAVTALADVVDVLRRGQVQELLFDTTARMDGSTLREARLWIGPEPLELAVTQEELESMGAQGGAGLVPADVALVRAAVAQDAGLTFVEDGAVELMDGVGAVLRWSDGSTPSVSVPSQSADTGRLRGAV</sequence>
<gene>
    <name evidence="2" type="ORF">NP064_10635</name>
</gene>
<dbReference type="Pfam" id="PF18844">
    <property type="entry name" value="baeRF_family2"/>
    <property type="match status" value="1"/>
</dbReference>
<evidence type="ECO:0000313" key="3">
    <source>
        <dbReference type="Proteomes" id="UP001316189"/>
    </source>
</evidence>
<accession>A0ABY5KUZ7</accession>
<name>A0ABY5KUZ7_9CELL</name>
<organism evidence="2 3">
    <name type="scientific">Cellulomonas chengniuliangii</name>
    <dbReference type="NCBI Taxonomy" id="2968084"/>
    <lineage>
        <taxon>Bacteria</taxon>
        <taxon>Bacillati</taxon>
        <taxon>Actinomycetota</taxon>
        <taxon>Actinomycetes</taxon>
        <taxon>Micrococcales</taxon>
        <taxon>Cellulomonadaceae</taxon>
        <taxon>Cellulomonas</taxon>
    </lineage>
</organism>
<proteinExistence type="predicted"/>
<dbReference type="Proteomes" id="UP001316189">
    <property type="component" value="Chromosome"/>
</dbReference>
<evidence type="ECO:0000313" key="2">
    <source>
        <dbReference type="EMBL" id="UUI74270.1"/>
    </source>
</evidence>
<feature type="compositionally biased region" description="Polar residues" evidence="1">
    <location>
        <begin position="378"/>
        <end position="390"/>
    </location>
</feature>
<keyword evidence="2" id="KW-0378">Hydrolase</keyword>